<evidence type="ECO:0000313" key="1">
    <source>
        <dbReference type="EMBL" id="QRE05321.1"/>
    </source>
</evidence>
<dbReference type="Proteomes" id="UP000596329">
    <property type="component" value="Chromosome"/>
</dbReference>
<dbReference type="EMBL" id="CP059075">
    <property type="protein sequence ID" value="QRE05321.1"/>
    <property type="molecule type" value="Genomic_DNA"/>
</dbReference>
<name>A0A7U2NHJ7_FLAPS</name>
<dbReference type="AlphaFoldDB" id="A0A7U2NHJ7"/>
<organism evidence="1 2">
    <name type="scientific">Flavobacterium psychrophilum</name>
    <dbReference type="NCBI Taxonomy" id="96345"/>
    <lineage>
        <taxon>Bacteria</taxon>
        <taxon>Pseudomonadati</taxon>
        <taxon>Bacteroidota</taxon>
        <taxon>Flavobacteriia</taxon>
        <taxon>Flavobacteriales</taxon>
        <taxon>Flavobacteriaceae</taxon>
        <taxon>Flavobacterium</taxon>
    </lineage>
</organism>
<evidence type="ECO:0000313" key="2">
    <source>
        <dbReference type="Proteomes" id="UP000596329"/>
    </source>
</evidence>
<accession>A0A7U2NHJ7</accession>
<sequence>MSKKVSTKNQIMDYLQWSSDEYEDRVFLSIFNWCQQYGGYPSVVQQLLANAQINRWFMMEYQKCELQFLKIVGIVPINHTEQLRGHYKACTSQVMAVFPKPLIDSIKRNREFSNRLVTNLPVYYAN</sequence>
<dbReference type="RefSeq" id="WP_063742639.1">
    <property type="nucleotide sequence ID" value="NZ_CP059075.1"/>
</dbReference>
<proteinExistence type="predicted"/>
<gene>
    <name evidence="1" type="ORF">H0H26_06965</name>
</gene>
<protein>
    <submittedName>
        <fullName evidence="1">Uncharacterized protein</fullName>
    </submittedName>
</protein>
<reference evidence="1 2" key="1">
    <citation type="submission" date="2020-07" db="EMBL/GenBank/DDBJ databases">
        <title>Genomic characterization of Flavobacterium psychrophilum strains.</title>
        <authorList>
            <person name="Castillo D."/>
            <person name="Jorgensen J."/>
            <person name="Middelboe M."/>
        </authorList>
    </citation>
    <scope>NUCLEOTIDE SEQUENCE [LARGE SCALE GENOMIC DNA]</scope>
    <source>
        <strain evidence="1 2">FPS-R7</strain>
    </source>
</reference>